<gene>
    <name evidence="2" type="ORF">SAMN05421869_102110</name>
</gene>
<dbReference type="Proteomes" id="UP000199202">
    <property type="component" value="Unassembled WGS sequence"/>
</dbReference>
<dbReference type="InterPro" id="IPR047960">
    <property type="entry name" value="Transpos_IS1380"/>
</dbReference>
<organism evidence="2 3">
    <name type="scientific">Nonomuraea jiangxiensis</name>
    <dbReference type="NCBI Taxonomy" id="633440"/>
    <lineage>
        <taxon>Bacteria</taxon>
        <taxon>Bacillati</taxon>
        <taxon>Actinomycetota</taxon>
        <taxon>Actinomycetes</taxon>
        <taxon>Streptosporangiales</taxon>
        <taxon>Streptosporangiaceae</taxon>
        <taxon>Nonomuraea</taxon>
    </lineage>
</organism>
<dbReference type="NCBIfam" id="NF033539">
    <property type="entry name" value="transpos_IS1380"/>
    <property type="match status" value="1"/>
</dbReference>
<dbReference type="EMBL" id="FNDJ01000002">
    <property type="protein sequence ID" value="SDH36292.1"/>
    <property type="molecule type" value="Genomic_DNA"/>
</dbReference>
<protein>
    <submittedName>
        <fullName evidence="2">Transposase DDE domain group 1</fullName>
    </submittedName>
</protein>
<name>A0A1G8BT03_9ACTN</name>
<dbReference type="Pfam" id="PF13701">
    <property type="entry name" value="DDE_Tnp_1_4"/>
    <property type="match status" value="1"/>
</dbReference>
<dbReference type="STRING" id="633440.SAMN05421869_102110"/>
<reference evidence="2 3" key="1">
    <citation type="submission" date="2016-10" db="EMBL/GenBank/DDBJ databases">
        <authorList>
            <person name="de Groot N.N."/>
        </authorList>
    </citation>
    <scope>NUCLEOTIDE SEQUENCE [LARGE SCALE GENOMIC DNA]</scope>
    <source>
        <strain evidence="2 3">CGMCC 4.6533</strain>
    </source>
</reference>
<dbReference type="InterPro" id="IPR025668">
    <property type="entry name" value="Tnp_DDE_dom"/>
</dbReference>
<accession>A0A1G8BT03</accession>
<feature type="domain" description="Transposase DDE" evidence="1">
    <location>
        <begin position="81"/>
        <end position="473"/>
    </location>
</feature>
<dbReference type="AlphaFoldDB" id="A0A1G8BT03"/>
<proteinExistence type="predicted"/>
<evidence type="ECO:0000313" key="3">
    <source>
        <dbReference type="Proteomes" id="UP000199202"/>
    </source>
</evidence>
<evidence type="ECO:0000313" key="2">
    <source>
        <dbReference type="EMBL" id="SDH36292.1"/>
    </source>
</evidence>
<evidence type="ECO:0000259" key="1">
    <source>
        <dbReference type="Pfam" id="PF13701"/>
    </source>
</evidence>
<sequence>MNWEDGSSYASIGPLQRTPRKLEFSHAASRTQAIFDDEHAISFAGLAPALRLAQRCGLERLVGEHVALGTADGVNAPAKVASIVAGMACGADSIDDLDLLRHGGMDRMFTGIRAPSTLGSFLRAFTWGNVRQLEKVARQVLVSLAAHTPLLPGKDVLAFLDIDSMQRRTYGYAKQGSGFGHTKIQGKNVLVKGLNALTVTVSTPLSAPVVAASRLRGGTTGSARGASWAVREAIGTARQAGCTGTLVLRGDSAFYGAEVIAACRDHDTRFSVTAKLDPKVKAAIATIGGDAWRPIAYPRAIFDEQAGGWVSDAQVAEVGYTAFTSKKGKAVTARLIVRRVRKLNEQAERGQDELFPAYRYYPIFTDSPYTLLQAEEQHRDHAVQEQVNADLINGPLAHLPSGVFTANAAWLTLTAITHNLLRAPGCLASAFHAKARGATLRRHLISVPARLARRGPAAGRGHLTLHLPTGWRWQPAWINAFTATHDPPAATAA</sequence>
<keyword evidence="3" id="KW-1185">Reference proteome</keyword>